<keyword evidence="1 12" id="KW-0639">Primosome</keyword>
<dbReference type="AlphaFoldDB" id="A0A1C6H9U3"/>
<dbReference type="GO" id="GO:0006302">
    <property type="term" value="P:double-strand break repair"/>
    <property type="evidence" value="ECO:0007669"/>
    <property type="project" value="InterPro"/>
</dbReference>
<dbReference type="Pfam" id="PF18319">
    <property type="entry name" value="Zn_ribbon_PriA"/>
    <property type="match status" value="1"/>
</dbReference>
<dbReference type="InterPro" id="IPR027417">
    <property type="entry name" value="P-loop_NTPase"/>
</dbReference>
<dbReference type="GO" id="GO:0006269">
    <property type="term" value="P:DNA replication, synthesis of primer"/>
    <property type="evidence" value="ECO:0007669"/>
    <property type="project" value="UniProtKB-KW"/>
</dbReference>
<dbReference type="FunFam" id="3.40.50.300:FF:000489">
    <property type="entry name" value="Primosome assembly protein PriA"/>
    <property type="match status" value="1"/>
</dbReference>
<dbReference type="SUPFAM" id="SSF52540">
    <property type="entry name" value="P-loop containing nucleoside triphosphate hydrolases"/>
    <property type="match status" value="2"/>
</dbReference>
<evidence type="ECO:0000256" key="9">
    <source>
        <dbReference type="ARBA" id="ARBA00023125"/>
    </source>
</evidence>
<comment type="catalytic activity">
    <reaction evidence="11 12">
        <text>ATP + H2O = ADP + phosphate + H(+)</text>
        <dbReference type="Rhea" id="RHEA:13065"/>
        <dbReference type="ChEBI" id="CHEBI:15377"/>
        <dbReference type="ChEBI" id="CHEBI:15378"/>
        <dbReference type="ChEBI" id="CHEBI:30616"/>
        <dbReference type="ChEBI" id="CHEBI:43474"/>
        <dbReference type="ChEBI" id="CHEBI:456216"/>
        <dbReference type="EC" id="5.6.2.4"/>
    </reaction>
</comment>
<dbReference type="InterPro" id="IPR011545">
    <property type="entry name" value="DEAD/DEAH_box_helicase_dom"/>
</dbReference>
<dbReference type="InterPro" id="IPR040498">
    <property type="entry name" value="PriA_CRR"/>
</dbReference>
<dbReference type="PANTHER" id="PTHR30580:SF0">
    <property type="entry name" value="PRIMOSOMAL PROTEIN N"/>
    <property type="match status" value="1"/>
</dbReference>
<feature type="binding site" evidence="12">
    <location>
        <position position="515"/>
    </location>
    <ligand>
        <name>Zn(2+)</name>
        <dbReference type="ChEBI" id="CHEBI:29105"/>
        <label>1</label>
    </ligand>
</feature>
<dbReference type="Gene3D" id="3.40.50.300">
    <property type="entry name" value="P-loop containing nucleotide triphosphate hydrolases"/>
    <property type="match status" value="2"/>
</dbReference>
<dbReference type="CDD" id="cd17929">
    <property type="entry name" value="DEXHc_priA"/>
    <property type="match status" value="1"/>
</dbReference>
<evidence type="ECO:0000256" key="1">
    <source>
        <dbReference type="ARBA" id="ARBA00022515"/>
    </source>
</evidence>
<comment type="similarity">
    <text evidence="12">Belongs to the helicase family. PriA subfamily.</text>
</comment>
<accession>A0A1C6H9U3</accession>
<dbReference type="Pfam" id="PF00270">
    <property type="entry name" value="DEAD"/>
    <property type="match status" value="1"/>
</dbReference>
<dbReference type="InterPro" id="IPR005259">
    <property type="entry name" value="PriA"/>
</dbReference>
<keyword evidence="4 12" id="KW-0547">Nucleotide-binding</keyword>
<comment type="catalytic activity">
    <reaction evidence="12">
        <text>Couples ATP hydrolysis with the unwinding of duplex DNA by translocating in the 3'-5' direction.</text>
        <dbReference type="EC" id="5.6.2.4"/>
    </reaction>
</comment>
<dbReference type="PROSITE" id="PS51192">
    <property type="entry name" value="HELICASE_ATP_BIND_1"/>
    <property type="match status" value="1"/>
</dbReference>
<dbReference type="EC" id="5.6.2.4" evidence="12"/>
<comment type="function">
    <text evidence="12">Initiates the restart of stalled replication forks, which reloads the replicative helicase on sites other than the origin of replication. Recognizes and binds to abandoned replication forks and remodels them to uncover a helicase loading site. Promotes assembly of the primosome at these replication forks.</text>
</comment>
<keyword evidence="2 12" id="KW-0235">DNA replication</keyword>
<sequence length="815" mass="89993">MSAAKRIATVAVDGAAFYFDRGYSYLVPDELAPQVRRGARVTVPFGRGGRVRSALVLSCEDRDACDCTGYKTIATVYDSELCDSPELLDLIDYLKESTFCTWYDAAKAILPAGAGVHIREYLQLTAPDTAPRSETEARVLDCLAAQGGRAELRALCRQLELEPGDRAIAELLRRGALLKTAENRRRYVSDQATSIAATAGYSGKLTAKQQQLYQLLAPCGNTGMPLRAALYQTGVTRSVADRLVRAGAARYFEQYDYKEVFTVESGGEQPVQLTCAQQQIAADIRGRMDSGSWGCDLLYGVTGSGKTVVFVDLIRHALEQGRQAMLLVPEISLTPQVITRFKKLFGQRVAVIHSALSVGQRLSEYRRIRQKEADIVIGTRSAVFAPLENIGLIVLDEEQESSYHSDSAPRYHARDVACWRARRHGAQVVLASATPSIDTYYRAKKGEIALYQLPARYAGAQLPQVQMVDMRAEMAAGAVEELSRPLRRELQKNMQAGKQSILLLNRRGYHTSATCPTCGAVAKCPHCDIPLTYHRANGRLMCHYCGYSAPMATCCDNCGEPHLRLLGAGTQKLEDELEKALPGARILRMDTDTTASKNAHRTFLEAFSRGEYDVLVGTQMVAKGLDFPGVTLVGVLGIDNLLAGTSYQSYERCFSLVTQVVGRGGRGADAGRAILQTFDPQNRVLQLAAKQDYDTFATEELQARRYLLYPPYCHMAMFSLSATQRESCLQAGRALMEILGQLATGEYAGLPLRLMGPTPFLVERVGDRYRYKIIAKCRKDARTRQLFRTAILQLAEQKKLFGVRLAVDFWPQGEI</sequence>
<feature type="binding site" evidence="12">
    <location>
        <position position="558"/>
    </location>
    <ligand>
        <name>Zn(2+)</name>
        <dbReference type="ChEBI" id="CHEBI:29105"/>
        <label>1</label>
    </ligand>
</feature>
<evidence type="ECO:0000256" key="10">
    <source>
        <dbReference type="ARBA" id="ARBA00023235"/>
    </source>
</evidence>
<dbReference type="Pfam" id="PF17764">
    <property type="entry name" value="PriA_3primeBD"/>
    <property type="match status" value="1"/>
</dbReference>
<keyword evidence="8 12" id="KW-0067">ATP-binding</keyword>
<dbReference type="GO" id="GO:0006270">
    <property type="term" value="P:DNA replication initiation"/>
    <property type="evidence" value="ECO:0007669"/>
    <property type="project" value="TreeGrafter"/>
</dbReference>
<dbReference type="PROSITE" id="PS51194">
    <property type="entry name" value="HELICASE_CTER"/>
    <property type="match status" value="1"/>
</dbReference>
<dbReference type="GO" id="GO:0006310">
    <property type="term" value="P:DNA recombination"/>
    <property type="evidence" value="ECO:0007669"/>
    <property type="project" value="InterPro"/>
</dbReference>
<keyword evidence="7 12" id="KW-0862">Zinc</keyword>
<keyword evidence="3 12" id="KW-0479">Metal-binding</keyword>
<evidence type="ECO:0000259" key="13">
    <source>
        <dbReference type="PROSITE" id="PS51192"/>
    </source>
</evidence>
<dbReference type="GO" id="GO:0005524">
    <property type="term" value="F:ATP binding"/>
    <property type="evidence" value="ECO:0007669"/>
    <property type="project" value="UniProtKB-UniRule"/>
</dbReference>
<dbReference type="InterPro" id="IPR001650">
    <property type="entry name" value="Helicase_C-like"/>
</dbReference>
<dbReference type="NCBIfam" id="TIGR00595">
    <property type="entry name" value="priA"/>
    <property type="match status" value="1"/>
</dbReference>
<organism evidence="15">
    <name type="scientific">uncultured Anaerotruncus sp</name>
    <dbReference type="NCBI Taxonomy" id="905011"/>
    <lineage>
        <taxon>Bacteria</taxon>
        <taxon>Bacillati</taxon>
        <taxon>Bacillota</taxon>
        <taxon>Clostridia</taxon>
        <taxon>Eubacteriales</taxon>
        <taxon>Oscillospiraceae</taxon>
        <taxon>Anaerotruncus</taxon>
        <taxon>environmental samples</taxon>
    </lineage>
</organism>
<keyword evidence="5 12" id="KW-0378">Hydrolase</keyword>
<dbReference type="EMBL" id="FMHG01000001">
    <property type="protein sequence ID" value="SCJ54015.1"/>
    <property type="molecule type" value="Genomic_DNA"/>
</dbReference>
<dbReference type="GO" id="GO:0016887">
    <property type="term" value="F:ATP hydrolysis activity"/>
    <property type="evidence" value="ECO:0007669"/>
    <property type="project" value="RHEA"/>
</dbReference>
<gene>
    <name evidence="12 15" type="primary">priA</name>
    <name evidence="15" type="ORF">SAMEA3545359_00737</name>
</gene>
<evidence type="ECO:0000256" key="2">
    <source>
        <dbReference type="ARBA" id="ARBA00022705"/>
    </source>
</evidence>
<dbReference type="Gene3D" id="3.40.1440.60">
    <property type="entry name" value="PriA, 3(prime) DNA-binding domain"/>
    <property type="match status" value="1"/>
</dbReference>
<dbReference type="GO" id="GO:0043138">
    <property type="term" value="F:3'-5' DNA helicase activity"/>
    <property type="evidence" value="ECO:0007669"/>
    <property type="project" value="UniProtKB-EC"/>
</dbReference>
<evidence type="ECO:0000313" key="15">
    <source>
        <dbReference type="EMBL" id="SCJ54015.1"/>
    </source>
</evidence>
<dbReference type="SMART" id="SM00490">
    <property type="entry name" value="HELICc"/>
    <property type="match status" value="1"/>
</dbReference>
<evidence type="ECO:0000256" key="5">
    <source>
        <dbReference type="ARBA" id="ARBA00022801"/>
    </source>
</evidence>
<name>A0A1C6H9U3_9FIRM</name>
<evidence type="ECO:0000256" key="4">
    <source>
        <dbReference type="ARBA" id="ARBA00022741"/>
    </source>
</evidence>
<reference evidence="15" key="1">
    <citation type="submission" date="2015-09" db="EMBL/GenBank/DDBJ databases">
        <authorList>
            <consortium name="Pathogen Informatics"/>
        </authorList>
    </citation>
    <scope>NUCLEOTIDE SEQUENCE</scope>
    <source>
        <strain evidence="15">2789STDY5834896</strain>
    </source>
</reference>
<dbReference type="SMART" id="SM00487">
    <property type="entry name" value="DEXDc"/>
    <property type="match status" value="1"/>
</dbReference>
<dbReference type="PANTHER" id="PTHR30580">
    <property type="entry name" value="PRIMOSOMAL PROTEIN N"/>
    <property type="match status" value="1"/>
</dbReference>
<feature type="binding site" evidence="12">
    <location>
        <position position="518"/>
    </location>
    <ligand>
        <name>Zn(2+)</name>
        <dbReference type="ChEBI" id="CHEBI:29105"/>
        <label>1</label>
    </ligand>
</feature>
<feature type="domain" description="Helicase C-terminal" evidence="14">
    <location>
        <begin position="528"/>
        <end position="704"/>
    </location>
</feature>
<evidence type="ECO:0000256" key="12">
    <source>
        <dbReference type="HAMAP-Rule" id="MF_00983"/>
    </source>
</evidence>
<dbReference type="GO" id="GO:0003677">
    <property type="term" value="F:DNA binding"/>
    <property type="evidence" value="ECO:0007669"/>
    <property type="project" value="UniProtKB-UniRule"/>
</dbReference>
<evidence type="ECO:0000256" key="11">
    <source>
        <dbReference type="ARBA" id="ARBA00048988"/>
    </source>
</evidence>
<dbReference type="HAMAP" id="MF_00983">
    <property type="entry name" value="PriA"/>
    <property type="match status" value="1"/>
</dbReference>
<feature type="binding site" evidence="12">
    <location>
        <position position="527"/>
    </location>
    <ligand>
        <name>Zn(2+)</name>
        <dbReference type="ChEBI" id="CHEBI:29105"/>
        <label>2</label>
    </ligand>
</feature>
<evidence type="ECO:0000256" key="8">
    <source>
        <dbReference type="ARBA" id="ARBA00022840"/>
    </source>
</evidence>
<dbReference type="Pfam" id="PF00271">
    <property type="entry name" value="Helicase_C"/>
    <property type="match status" value="1"/>
</dbReference>
<dbReference type="Pfam" id="PF18074">
    <property type="entry name" value="PriA_C"/>
    <property type="match status" value="1"/>
</dbReference>
<keyword evidence="9 12" id="KW-0238">DNA-binding</keyword>
<evidence type="ECO:0000259" key="14">
    <source>
        <dbReference type="PROSITE" id="PS51194"/>
    </source>
</evidence>
<dbReference type="InterPro" id="IPR041222">
    <property type="entry name" value="PriA_3primeBD"/>
</dbReference>
<dbReference type="InterPro" id="IPR042115">
    <property type="entry name" value="PriA_3primeBD_sf"/>
</dbReference>
<protein>
    <recommendedName>
        <fullName evidence="12">Replication restart protein PriA</fullName>
    </recommendedName>
    <alternativeName>
        <fullName evidence="12">ATP-dependent DNA helicase PriA</fullName>
        <ecNumber evidence="12">5.6.2.4</ecNumber>
    </alternativeName>
    <alternativeName>
        <fullName evidence="12">DNA 3'-5' helicase PriA</fullName>
    </alternativeName>
</protein>
<dbReference type="InterPro" id="IPR041236">
    <property type="entry name" value="PriA_C"/>
</dbReference>
<evidence type="ECO:0000256" key="7">
    <source>
        <dbReference type="ARBA" id="ARBA00022833"/>
    </source>
</evidence>
<keyword evidence="10 12" id="KW-0413">Isomerase</keyword>
<feature type="domain" description="Helicase ATP-binding" evidence="13">
    <location>
        <begin position="297"/>
        <end position="453"/>
    </location>
</feature>
<proteinExistence type="inferred from homology"/>
<dbReference type="InterPro" id="IPR014001">
    <property type="entry name" value="Helicase_ATP-bd"/>
</dbReference>
<feature type="binding site" evidence="12">
    <location>
        <position position="545"/>
    </location>
    <ligand>
        <name>Zn(2+)</name>
        <dbReference type="ChEBI" id="CHEBI:29105"/>
        <label>2</label>
    </ligand>
</feature>
<comment type="subunit">
    <text evidence="12">Component of the replication restart primosome.</text>
</comment>
<dbReference type="GO" id="GO:1990077">
    <property type="term" value="C:primosome complex"/>
    <property type="evidence" value="ECO:0007669"/>
    <property type="project" value="UniProtKB-UniRule"/>
</dbReference>
<feature type="binding site" evidence="12">
    <location>
        <position position="542"/>
    </location>
    <ligand>
        <name>Zn(2+)</name>
        <dbReference type="ChEBI" id="CHEBI:29105"/>
        <label>2</label>
    </ligand>
</feature>
<keyword evidence="6 12" id="KW-0347">Helicase</keyword>
<comment type="cofactor">
    <cofactor evidence="12">
        <name>Zn(2+)</name>
        <dbReference type="ChEBI" id="CHEBI:29105"/>
    </cofactor>
    <text evidence="12">Binds 2 zinc ions per subunit.</text>
</comment>
<feature type="binding site" evidence="12">
    <location>
        <position position="555"/>
    </location>
    <ligand>
        <name>Zn(2+)</name>
        <dbReference type="ChEBI" id="CHEBI:29105"/>
        <label>1</label>
    </ligand>
</feature>
<feature type="binding site" evidence="12">
    <location>
        <position position="524"/>
    </location>
    <ligand>
        <name>Zn(2+)</name>
        <dbReference type="ChEBI" id="CHEBI:29105"/>
        <label>2</label>
    </ligand>
</feature>
<evidence type="ECO:0000256" key="6">
    <source>
        <dbReference type="ARBA" id="ARBA00022806"/>
    </source>
</evidence>
<evidence type="ECO:0000256" key="3">
    <source>
        <dbReference type="ARBA" id="ARBA00022723"/>
    </source>
</evidence>
<dbReference type="GO" id="GO:0008270">
    <property type="term" value="F:zinc ion binding"/>
    <property type="evidence" value="ECO:0007669"/>
    <property type="project" value="UniProtKB-UniRule"/>
</dbReference>